<dbReference type="EMBL" id="QJHL01000001">
    <property type="protein sequence ID" value="PXY46088.1"/>
    <property type="molecule type" value="Genomic_DNA"/>
</dbReference>
<evidence type="ECO:0000313" key="1">
    <source>
        <dbReference type="EMBL" id="PXY46088.1"/>
    </source>
</evidence>
<dbReference type="AlphaFoldDB" id="A0A2V4C452"/>
<organism evidence="1 2">
    <name type="scientific">Flavobacterium hydrophilum</name>
    <dbReference type="NCBI Taxonomy" id="2211445"/>
    <lineage>
        <taxon>Bacteria</taxon>
        <taxon>Pseudomonadati</taxon>
        <taxon>Bacteroidota</taxon>
        <taxon>Flavobacteriia</taxon>
        <taxon>Flavobacteriales</taxon>
        <taxon>Flavobacteriaceae</taxon>
        <taxon>Flavobacterium</taxon>
    </lineage>
</organism>
<name>A0A2V4C452_9FLAO</name>
<evidence type="ECO:0000313" key="2">
    <source>
        <dbReference type="Proteomes" id="UP000247681"/>
    </source>
</evidence>
<dbReference type="RefSeq" id="WP_110345100.1">
    <property type="nucleotide sequence ID" value="NZ_QJHL01000001.1"/>
</dbReference>
<keyword evidence="2" id="KW-1185">Reference proteome</keyword>
<comment type="caution">
    <text evidence="1">The sequence shown here is derived from an EMBL/GenBank/DDBJ whole genome shotgun (WGS) entry which is preliminary data.</text>
</comment>
<proteinExistence type="predicted"/>
<gene>
    <name evidence="1" type="ORF">DMB68_02555</name>
</gene>
<dbReference type="OrthoDB" id="788947at2"/>
<protein>
    <recommendedName>
        <fullName evidence="3">RiboL-PSP-HEPN domain-containing protein</fullName>
    </recommendedName>
</protein>
<sequence length="254" mass="30376">MKHIKKKYLFEEKLKTYDKQKFGLKKDFDSQELKKLSKTHNVIIETTDNDLLFAFIYNDNGKHVTIPLPDFTLVYFDFSYKLNIDRKESKKEMLSNLRDINNFSELNGEILYRFYGYSSSCIINLFTSIECFINHLLPENKNYVEVKNNRTEIYNKTQIQEHIQFWDKLKKVLPQLHGKNFFQKSTPTNEHISKLKELRDKIVHTKSDNSGELQIELFKQILNFKYDETFSAVAKFMNFYEANYVEDCPCEKDF</sequence>
<reference evidence="1 2" key="1">
    <citation type="submission" date="2018-05" db="EMBL/GenBank/DDBJ databases">
        <title>Flavobacterium sp. strain IMCC34758, incomplete genome.</title>
        <authorList>
            <person name="Joung Y."/>
        </authorList>
    </citation>
    <scope>NUCLEOTIDE SEQUENCE [LARGE SCALE GENOMIC DNA]</scope>
    <source>
        <strain evidence="1 2">IMCC34758</strain>
    </source>
</reference>
<dbReference type="Proteomes" id="UP000247681">
    <property type="component" value="Unassembled WGS sequence"/>
</dbReference>
<accession>A0A2V4C452</accession>
<evidence type="ECO:0008006" key="3">
    <source>
        <dbReference type="Google" id="ProtNLM"/>
    </source>
</evidence>